<dbReference type="PROSITE" id="PS50112">
    <property type="entry name" value="PAS"/>
    <property type="match status" value="1"/>
</dbReference>
<dbReference type="Gene3D" id="3.30.70.270">
    <property type="match status" value="1"/>
</dbReference>
<dbReference type="AlphaFoldDB" id="A0A1W2D9J5"/>
<dbReference type="InterPro" id="IPR035965">
    <property type="entry name" value="PAS-like_dom_sf"/>
</dbReference>
<reference evidence="5 6" key="1">
    <citation type="submission" date="2017-04" db="EMBL/GenBank/DDBJ databases">
        <authorList>
            <person name="Afonso C.L."/>
            <person name="Miller P.J."/>
            <person name="Scott M.A."/>
            <person name="Spackman E."/>
            <person name="Goraichik I."/>
            <person name="Dimitrov K.M."/>
            <person name="Suarez D.L."/>
            <person name="Swayne D.E."/>
        </authorList>
    </citation>
    <scope>NUCLEOTIDE SEQUENCE [LARGE SCALE GENOMIC DNA]</scope>
    <source>
        <strain evidence="5 6">DSM 43828</strain>
    </source>
</reference>
<dbReference type="CDD" id="cd01949">
    <property type="entry name" value="GGDEF"/>
    <property type="match status" value="1"/>
</dbReference>
<dbReference type="SMART" id="SM00052">
    <property type="entry name" value="EAL"/>
    <property type="match status" value="1"/>
</dbReference>
<evidence type="ECO:0000313" key="6">
    <source>
        <dbReference type="Proteomes" id="UP000192674"/>
    </source>
</evidence>
<dbReference type="InterPro" id="IPR001633">
    <property type="entry name" value="EAL_dom"/>
</dbReference>
<dbReference type="InterPro" id="IPR013767">
    <property type="entry name" value="PAS_fold"/>
</dbReference>
<dbReference type="PROSITE" id="PS50887">
    <property type="entry name" value="GGDEF"/>
    <property type="match status" value="1"/>
</dbReference>
<dbReference type="CDD" id="cd01948">
    <property type="entry name" value="EAL"/>
    <property type="match status" value="1"/>
</dbReference>
<dbReference type="PANTHER" id="PTHR44757">
    <property type="entry name" value="DIGUANYLATE CYCLASE DGCP"/>
    <property type="match status" value="1"/>
</dbReference>
<dbReference type="InterPro" id="IPR043128">
    <property type="entry name" value="Rev_trsase/Diguanyl_cyclase"/>
</dbReference>
<protein>
    <submittedName>
        <fullName evidence="5">PAS domain S-box-containing protein/diguanylate cyclase (GGDEF) domain-containing protein</fullName>
    </submittedName>
</protein>
<dbReference type="GO" id="GO:0006355">
    <property type="term" value="P:regulation of DNA-templated transcription"/>
    <property type="evidence" value="ECO:0007669"/>
    <property type="project" value="InterPro"/>
</dbReference>
<dbReference type="Pfam" id="PF00989">
    <property type="entry name" value="PAS"/>
    <property type="match status" value="1"/>
</dbReference>
<dbReference type="PROSITE" id="PS50113">
    <property type="entry name" value="PAC"/>
    <property type="match status" value="1"/>
</dbReference>
<dbReference type="SMART" id="SM00086">
    <property type="entry name" value="PAC"/>
    <property type="match status" value="1"/>
</dbReference>
<evidence type="ECO:0000259" key="2">
    <source>
        <dbReference type="PROSITE" id="PS50113"/>
    </source>
</evidence>
<feature type="domain" description="PAC" evidence="2">
    <location>
        <begin position="230"/>
        <end position="282"/>
    </location>
</feature>
<evidence type="ECO:0000259" key="1">
    <source>
        <dbReference type="PROSITE" id="PS50112"/>
    </source>
</evidence>
<dbReference type="Pfam" id="PF00990">
    <property type="entry name" value="GGDEF"/>
    <property type="match status" value="1"/>
</dbReference>
<dbReference type="InterPro" id="IPR035919">
    <property type="entry name" value="EAL_sf"/>
</dbReference>
<organism evidence="5 6">
    <name type="scientific">Kibdelosporangium aridum</name>
    <dbReference type="NCBI Taxonomy" id="2030"/>
    <lineage>
        <taxon>Bacteria</taxon>
        <taxon>Bacillati</taxon>
        <taxon>Actinomycetota</taxon>
        <taxon>Actinomycetes</taxon>
        <taxon>Pseudonocardiales</taxon>
        <taxon>Pseudonocardiaceae</taxon>
        <taxon>Kibdelosporangium</taxon>
    </lineage>
</organism>
<dbReference type="PROSITE" id="PS50883">
    <property type="entry name" value="EAL"/>
    <property type="match status" value="1"/>
</dbReference>
<dbReference type="NCBIfam" id="TIGR00229">
    <property type="entry name" value="sensory_box"/>
    <property type="match status" value="1"/>
</dbReference>
<dbReference type="InterPro" id="IPR029787">
    <property type="entry name" value="Nucleotide_cyclase"/>
</dbReference>
<dbReference type="Pfam" id="PF00563">
    <property type="entry name" value="EAL"/>
    <property type="match status" value="1"/>
</dbReference>
<name>A0A1W2D9J5_KIBAR</name>
<dbReference type="SMART" id="SM00267">
    <property type="entry name" value="GGDEF"/>
    <property type="match status" value="1"/>
</dbReference>
<dbReference type="Gene3D" id="3.20.20.450">
    <property type="entry name" value="EAL domain"/>
    <property type="match status" value="1"/>
</dbReference>
<dbReference type="SUPFAM" id="SSF141868">
    <property type="entry name" value="EAL domain-like"/>
    <property type="match status" value="1"/>
</dbReference>
<dbReference type="InterPro" id="IPR000700">
    <property type="entry name" value="PAS-assoc_C"/>
</dbReference>
<sequence length="717" mass="79315">MWTVESPSWPAAEGSGGCERFARRWAAAVRNTSYVALETEEIVERLTEFAKVLADAACSDTYVQEPVEWIGVELVRMRFIETESLAASIRVIGEGLPALAGSAERAMERLPKILASLVTGFNEATSERILEDQQSDSVRSAVLDARRGAHAALRASEARFQAVFHEAAVGIGICDMRGNIIDANRAMSDLLGVPLTELRTMNIEEFFEKDMPIELRKEYDEAMAGERDNYQVERRFRRRDGVTLRTNVKVSVVRDEAGRPQYLVGMIEDITERHTLQRRLRHEATHDPLTGLPNRALFQERLNEVFAAGGETRVGLCYLDVDGFKVINDSLGHDVGDQLLVAVGTRLGVLVDGPDRMVARMGGDEFVVLVQDCASIKDLTLLAEKILAALREPVRIGGHDLTVSASIGIVERPCEGTTPADTMRDADVTLYWAKSDGKDQYACFDPERNAHEVARFTLSARMPAALEREEFYVDYQPIVRLPDGELHGVEALVRWRHPEFGPLGPDRFIGLAEETGLIVPLGRWVLRTACIQAKEWWDRFGDDAPYVSVNLAVRQCRDPGLVDDIRKILAETGLPAHRVQLELTESAIMGATGEPLEMLRTLVDLGLTIAIDDFGTGYSNLAYLRVLPVRTLKIAGSFLEGLRDPGNASLVDTQIVRTLVSLAHLLGLTVTAEGVETTEQADRLRRIGADCAQGWLYAKSGPPSEIERWLTAARSNS</sequence>
<proteinExistence type="predicted"/>
<dbReference type="SMART" id="SM00091">
    <property type="entry name" value="PAS"/>
    <property type="match status" value="1"/>
</dbReference>
<dbReference type="InterPro" id="IPR052155">
    <property type="entry name" value="Biofilm_reg_signaling"/>
</dbReference>
<evidence type="ECO:0000259" key="4">
    <source>
        <dbReference type="PROSITE" id="PS50887"/>
    </source>
</evidence>
<feature type="domain" description="EAL" evidence="3">
    <location>
        <begin position="455"/>
        <end position="714"/>
    </location>
</feature>
<dbReference type="InterPro" id="IPR000160">
    <property type="entry name" value="GGDEF_dom"/>
</dbReference>
<dbReference type="InterPro" id="IPR000014">
    <property type="entry name" value="PAS"/>
</dbReference>
<dbReference type="Gene3D" id="3.30.450.20">
    <property type="entry name" value="PAS domain"/>
    <property type="match status" value="1"/>
</dbReference>
<dbReference type="SUPFAM" id="SSF55073">
    <property type="entry name" value="Nucleotide cyclase"/>
    <property type="match status" value="1"/>
</dbReference>
<evidence type="ECO:0000313" key="5">
    <source>
        <dbReference type="EMBL" id="SMC93658.1"/>
    </source>
</evidence>
<gene>
    <name evidence="5" type="ORF">SAMN05661093_02999</name>
</gene>
<feature type="domain" description="PAS" evidence="1">
    <location>
        <begin position="156"/>
        <end position="226"/>
    </location>
</feature>
<dbReference type="SUPFAM" id="SSF55785">
    <property type="entry name" value="PYP-like sensor domain (PAS domain)"/>
    <property type="match status" value="1"/>
</dbReference>
<dbReference type="Proteomes" id="UP000192674">
    <property type="component" value="Unassembled WGS sequence"/>
</dbReference>
<evidence type="ECO:0000259" key="3">
    <source>
        <dbReference type="PROSITE" id="PS50883"/>
    </source>
</evidence>
<dbReference type="EMBL" id="FWXV01000002">
    <property type="protein sequence ID" value="SMC93658.1"/>
    <property type="molecule type" value="Genomic_DNA"/>
</dbReference>
<dbReference type="CDD" id="cd00130">
    <property type="entry name" value="PAS"/>
    <property type="match status" value="1"/>
</dbReference>
<keyword evidence="6" id="KW-1185">Reference proteome</keyword>
<feature type="domain" description="GGDEF" evidence="4">
    <location>
        <begin position="312"/>
        <end position="446"/>
    </location>
</feature>
<dbReference type="NCBIfam" id="TIGR00254">
    <property type="entry name" value="GGDEF"/>
    <property type="match status" value="1"/>
</dbReference>
<dbReference type="PANTHER" id="PTHR44757:SF2">
    <property type="entry name" value="BIOFILM ARCHITECTURE MAINTENANCE PROTEIN MBAA"/>
    <property type="match status" value="1"/>
</dbReference>
<dbReference type="InterPro" id="IPR001610">
    <property type="entry name" value="PAC"/>
</dbReference>
<accession>A0A1W2D9J5</accession>